<organism evidence="2 3">
    <name type="scientific">Recurvomyces mirabilis</name>
    <dbReference type="NCBI Taxonomy" id="574656"/>
    <lineage>
        <taxon>Eukaryota</taxon>
        <taxon>Fungi</taxon>
        <taxon>Dikarya</taxon>
        <taxon>Ascomycota</taxon>
        <taxon>Pezizomycotina</taxon>
        <taxon>Dothideomycetes</taxon>
        <taxon>Dothideomycetidae</taxon>
        <taxon>Mycosphaerellales</taxon>
        <taxon>Teratosphaeriaceae</taxon>
        <taxon>Recurvomyces</taxon>
    </lineage>
</organism>
<dbReference type="SUPFAM" id="SSF52540">
    <property type="entry name" value="P-loop containing nucleoside triphosphate hydrolases"/>
    <property type="match status" value="1"/>
</dbReference>
<feature type="region of interest" description="Disordered" evidence="1">
    <location>
        <begin position="265"/>
        <end position="287"/>
    </location>
</feature>
<dbReference type="InterPro" id="IPR027417">
    <property type="entry name" value="P-loop_NTPase"/>
</dbReference>
<protein>
    <submittedName>
        <fullName evidence="2">Mitochondrial ribosome small subunit biogenesis protein</fullName>
    </submittedName>
</protein>
<evidence type="ECO:0000313" key="2">
    <source>
        <dbReference type="EMBL" id="KAK3675146.1"/>
    </source>
</evidence>
<gene>
    <name evidence="2" type="primary">GEP3</name>
    <name evidence="2" type="ORF">LTR78_005080</name>
</gene>
<feature type="compositionally biased region" description="Acidic residues" evidence="1">
    <location>
        <begin position="336"/>
        <end position="347"/>
    </location>
</feature>
<dbReference type="Gene3D" id="3.40.50.300">
    <property type="entry name" value="P-loop containing nucleotide triphosphate hydrolases"/>
    <property type="match status" value="1"/>
</dbReference>
<dbReference type="Proteomes" id="UP001274830">
    <property type="component" value="Unassembled WGS sequence"/>
</dbReference>
<feature type="region of interest" description="Disordered" evidence="1">
    <location>
        <begin position="310"/>
        <end position="372"/>
    </location>
</feature>
<keyword evidence="3" id="KW-1185">Reference proteome</keyword>
<dbReference type="RefSeq" id="XP_064696235.1">
    <property type="nucleotide sequence ID" value="XM_064836026.1"/>
</dbReference>
<dbReference type="PANTHER" id="PTHR46434:SF1">
    <property type="entry name" value="GENETIC INTERACTOR OF PROHIBITINS 3, MITOCHONDRIAL"/>
    <property type="match status" value="1"/>
</dbReference>
<accession>A0AAE0WP11</accession>
<dbReference type="GO" id="GO:0005739">
    <property type="term" value="C:mitochondrion"/>
    <property type="evidence" value="ECO:0007669"/>
    <property type="project" value="TreeGrafter"/>
</dbReference>
<evidence type="ECO:0000256" key="1">
    <source>
        <dbReference type="SAM" id="MobiDB-lite"/>
    </source>
</evidence>
<reference evidence="2" key="1">
    <citation type="submission" date="2023-07" db="EMBL/GenBank/DDBJ databases">
        <title>Black Yeasts Isolated from many extreme environments.</title>
        <authorList>
            <person name="Coleine C."/>
            <person name="Stajich J.E."/>
            <person name="Selbmann L."/>
        </authorList>
    </citation>
    <scope>NUCLEOTIDE SEQUENCE</scope>
    <source>
        <strain evidence="2">CCFEE 5485</strain>
    </source>
</reference>
<feature type="region of interest" description="Disordered" evidence="1">
    <location>
        <begin position="565"/>
        <end position="587"/>
    </location>
</feature>
<name>A0AAE0WP11_9PEZI</name>
<dbReference type="GeneID" id="89960559"/>
<evidence type="ECO:0000313" key="3">
    <source>
        <dbReference type="Proteomes" id="UP001274830"/>
    </source>
</evidence>
<proteinExistence type="predicted"/>
<dbReference type="AlphaFoldDB" id="A0AAE0WP11"/>
<dbReference type="InterPro" id="IPR050896">
    <property type="entry name" value="Mito_lipid_metab_GTPase"/>
</dbReference>
<dbReference type="EMBL" id="JAUTXT010000016">
    <property type="protein sequence ID" value="KAK3675146.1"/>
    <property type="molecule type" value="Genomic_DNA"/>
</dbReference>
<dbReference type="PANTHER" id="PTHR46434">
    <property type="entry name" value="GENETIC INTERACTOR OF PROHIBITINS 3, MITOCHONDRIAL"/>
    <property type="match status" value="1"/>
</dbReference>
<comment type="caution">
    <text evidence="2">The sequence shown here is derived from an EMBL/GenBank/DDBJ whole genome shotgun (WGS) entry which is preliminary data.</text>
</comment>
<sequence length="655" mass="71791">MEPAYWTRRRLALPIVCPGCGAFSQTVDSDSAGYYDVNRTKKSVQKQKSALEENAVYRAAMELDTSIGTGLDAVPQTPSDGSKPQICDRCHDLLYHSRGTSILHPSLHSIQSIIEESPHKHNHIYHILDAADFPMSLIPNLQYALDLPRLRTKNRRSKLTRYSHGRVAEVSFIITRSDLLAPKKEQVDTLMPYLQGVLRDALGRSGRNIRLGNVRCVSAKRGWWTKQVKEEIYERGGAGWMVGKANVGKSALVEVVFPKARGAYAASASTGSQRETEDELKESSSVEAQENIDAINDALTADSPGELAEGVRADNRVDQPSPETASSTYKPPREEPQDDEEEFDLNDNDSLLPPPQKETPYPHMPLVSSLPGTTASPIRLPFGTGKGELIDLPGIDRCALITHIEPSHHKEMVMKHRITPDQLVIRPGQSLLLGGLIRITPDLPDNIVMLAYPFVPAAFTPHVTGTHKAIAIQTGVHSEQSFGREGQVYEGNVSTIATQEAKATMKQAGRYELEWDVTKRRAGPLTDRTAGKQKAGDLPFTIYSADILIESVGWVELVCQVRKRAGEAPPGPSDALGPLDAEPEQGDSTFLGGLEAGMYPRVEVYSPDGAFVGMRRPMGAAMLNEKKVAVHARKGRPRMSIGMVRRRRGGGLVEA</sequence>